<dbReference type="EMBL" id="LAZR01056990">
    <property type="protein sequence ID" value="KKK72985.1"/>
    <property type="molecule type" value="Genomic_DNA"/>
</dbReference>
<sequence>MDVTVQNEGTIFLFHLHTDAAREWVGEYVPDPAWFGESLAVEHRYARDLAQGMLDDGLVLELSLPQRKANRTCEGIGGQVGGNGLCCSCSKVLGSQEETCER</sequence>
<protein>
    <submittedName>
        <fullName evidence="1">Uncharacterized protein</fullName>
    </submittedName>
</protein>
<accession>A0A0F8YH11</accession>
<organism evidence="1">
    <name type="scientific">marine sediment metagenome</name>
    <dbReference type="NCBI Taxonomy" id="412755"/>
    <lineage>
        <taxon>unclassified sequences</taxon>
        <taxon>metagenomes</taxon>
        <taxon>ecological metagenomes</taxon>
    </lineage>
</organism>
<proteinExistence type="predicted"/>
<comment type="caution">
    <text evidence="1">The sequence shown here is derived from an EMBL/GenBank/DDBJ whole genome shotgun (WGS) entry which is preliminary data.</text>
</comment>
<gene>
    <name evidence="1" type="ORF">LCGC14_2898370</name>
</gene>
<name>A0A0F8YH11_9ZZZZ</name>
<evidence type="ECO:0000313" key="1">
    <source>
        <dbReference type="EMBL" id="KKK72985.1"/>
    </source>
</evidence>
<dbReference type="AlphaFoldDB" id="A0A0F8YH11"/>
<reference evidence="1" key="1">
    <citation type="journal article" date="2015" name="Nature">
        <title>Complex archaea that bridge the gap between prokaryotes and eukaryotes.</title>
        <authorList>
            <person name="Spang A."/>
            <person name="Saw J.H."/>
            <person name="Jorgensen S.L."/>
            <person name="Zaremba-Niedzwiedzka K."/>
            <person name="Martijn J."/>
            <person name="Lind A.E."/>
            <person name="van Eijk R."/>
            <person name="Schleper C."/>
            <person name="Guy L."/>
            <person name="Ettema T.J."/>
        </authorList>
    </citation>
    <scope>NUCLEOTIDE SEQUENCE</scope>
</reference>